<evidence type="ECO:0000256" key="6">
    <source>
        <dbReference type="PIRNR" id="PIRNR000535"/>
    </source>
</evidence>
<keyword evidence="6" id="KW-0423">Lactose metabolism</keyword>
<evidence type="ECO:0000313" key="8">
    <source>
        <dbReference type="EMBL" id="HIT94763.1"/>
    </source>
</evidence>
<accession>A0A9D1H6Z1</accession>
<keyword evidence="3 6" id="KW-0547">Nucleotide-binding</keyword>
<dbReference type="PANTHER" id="PTHR46566">
    <property type="entry name" value="1-PHOSPHOFRUCTOKINASE-RELATED"/>
    <property type="match status" value="1"/>
</dbReference>
<comment type="catalytic activity">
    <reaction evidence="6">
        <text>D-tagatofuranose 6-phosphate + ATP = D-tagatofuranose 1,6-bisphosphate + ADP + H(+)</text>
        <dbReference type="Rhea" id="RHEA:12420"/>
        <dbReference type="ChEBI" id="CHEBI:15378"/>
        <dbReference type="ChEBI" id="CHEBI:30616"/>
        <dbReference type="ChEBI" id="CHEBI:58694"/>
        <dbReference type="ChEBI" id="CHEBI:58695"/>
        <dbReference type="ChEBI" id="CHEBI:456216"/>
        <dbReference type="EC" id="2.7.1.144"/>
    </reaction>
</comment>
<dbReference type="PIRSF" id="PIRSF000535">
    <property type="entry name" value="1PFK/6PFK/LacC"/>
    <property type="match status" value="1"/>
</dbReference>
<comment type="caution">
    <text evidence="8">The sequence shown here is derived from an EMBL/GenBank/DDBJ whole genome shotgun (WGS) entry which is preliminary data.</text>
</comment>
<dbReference type="NCBIfam" id="TIGR03168">
    <property type="entry name" value="1-PFK"/>
    <property type="match status" value="1"/>
</dbReference>
<evidence type="ECO:0000259" key="7">
    <source>
        <dbReference type="Pfam" id="PF00294"/>
    </source>
</evidence>
<keyword evidence="5 6" id="KW-0067">ATP-binding</keyword>
<dbReference type="InterPro" id="IPR029056">
    <property type="entry name" value="Ribokinase-like"/>
</dbReference>
<dbReference type="GO" id="GO:0005524">
    <property type="term" value="F:ATP binding"/>
    <property type="evidence" value="ECO:0007669"/>
    <property type="project" value="UniProtKB-KW"/>
</dbReference>
<dbReference type="Proteomes" id="UP000824160">
    <property type="component" value="Unassembled WGS sequence"/>
</dbReference>
<dbReference type="EMBL" id="DVLW01000172">
    <property type="protein sequence ID" value="HIT94763.1"/>
    <property type="molecule type" value="Genomic_DNA"/>
</dbReference>
<keyword evidence="2 6" id="KW-0808">Transferase</keyword>
<evidence type="ECO:0000313" key="9">
    <source>
        <dbReference type="Proteomes" id="UP000824160"/>
    </source>
</evidence>
<proteinExistence type="inferred from homology"/>
<evidence type="ECO:0000256" key="3">
    <source>
        <dbReference type="ARBA" id="ARBA00022741"/>
    </source>
</evidence>
<keyword evidence="4 8" id="KW-0418">Kinase</keyword>
<dbReference type="GO" id="GO:0005829">
    <property type="term" value="C:cytosol"/>
    <property type="evidence" value="ECO:0007669"/>
    <property type="project" value="TreeGrafter"/>
</dbReference>
<dbReference type="AlphaFoldDB" id="A0A9D1H6Z1"/>
<dbReference type="EC" id="2.7.1.144" evidence="6"/>
<gene>
    <name evidence="8" type="ORF">IAC43_06225</name>
</gene>
<evidence type="ECO:0000256" key="1">
    <source>
        <dbReference type="ARBA" id="ARBA00005380"/>
    </source>
</evidence>
<reference evidence="8" key="1">
    <citation type="submission" date="2020-10" db="EMBL/GenBank/DDBJ databases">
        <authorList>
            <person name="Gilroy R."/>
        </authorList>
    </citation>
    <scope>NUCLEOTIDE SEQUENCE</scope>
    <source>
        <strain evidence="8">ChiBcec7-5410</strain>
    </source>
</reference>
<comment type="similarity">
    <text evidence="6">Belongs to the carbohydrate kinase PfkB family. LacC subfamily.</text>
</comment>
<sequence>MGNQFDRIIAVSLNPALDVTLWVNTLDFNEPNKTTEEKVYAGGKAVNIARVFASYGAENACCLGVAGSDNFQTFTQLLKADGVKFDFVQIPGAVRENLTLVIPDKRVLKVNRAGCPISAKAMHELKDRLLAEIEPLGRCLLIFAGSLPPNITPEAYKAFILSLKRENVEIALDTAVFRLEDMEQLRPFLIKPNLPEFRAMCGTDLRTEQSIIKFAKVLAGYVTHVLVSLGGKGLLYVGEGGGARLIPTPVEVRSTIGAGDTTLASFLYALGLGQTPQQAAHFAAAAGTASVTLDGTDVVTREMVEQMMPSIISKPVKV</sequence>
<dbReference type="GO" id="GO:0005988">
    <property type="term" value="P:lactose metabolic process"/>
    <property type="evidence" value="ECO:0007669"/>
    <property type="project" value="UniProtKB-KW"/>
</dbReference>
<dbReference type="SUPFAM" id="SSF53613">
    <property type="entry name" value="Ribokinase-like"/>
    <property type="match status" value="1"/>
</dbReference>
<evidence type="ECO:0000256" key="4">
    <source>
        <dbReference type="ARBA" id="ARBA00022777"/>
    </source>
</evidence>
<dbReference type="PANTHER" id="PTHR46566:SF2">
    <property type="entry name" value="ATP-DEPENDENT 6-PHOSPHOFRUCTOKINASE ISOZYME 2"/>
    <property type="match status" value="1"/>
</dbReference>
<dbReference type="Gene3D" id="3.40.1190.20">
    <property type="match status" value="1"/>
</dbReference>
<dbReference type="Pfam" id="PF00294">
    <property type="entry name" value="PfkB"/>
    <property type="match status" value="1"/>
</dbReference>
<organism evidence="8 9">
    <name type="scientific">Candidatus Faecivivens stercoripullorum</name>
    <dbReference type="NCBI Taxonomy" id="2840805"/>
    <lineage>
        <taxon>Bacteria</taxon>
        <taxon>Bacillati</taxon>
        <taxon>Bacillota</taxon>
        <taxon>Clostridia</taxon>
        <taxon>Eubacteriales</taxon>
        <taxon>Oscillospiraceae</taxon>
        <taxon>Oscillospiraceae incertae sedis</taxon>
        <taxon>Candidatus Faecivivens</taxon>
    </lineage>
</organism>
<dbReference type="InterPro" id="IPR011611">
    <property type="entry name" value="PfkB_dom"/>
</dbReference>
<dbReference type="InterPro" id="IPR017583">
    <property type="entry name" value="Tagatose/fructose_Pkinase"/>
</dbReference>
<evidence type="ECO:0000256" key="2">
    <source>
        <dbReference type="ARBA" id="ARBA00022679"/>
    </source>
</evidence>
<feature type="domain" description="Carbohydrate kinase PfkB" evidence="7">
    <location>
        <begin position="24"/>
        <end position="297"/>
    </location>
</feature>
<dbReference type="GO" id="GO:0009024">
    <property type="term" value="F:tagatose-6-phosphate kinase activity"/>
    <property type="evidence" value="ECO:0007669"/>
    <property type="project" value="UniProtKB-EC"/>
</dbReference>
<dbReference type="GO" id="GO:0008443">
    <property type="term" value="F:phosphofructokinase activity"/>
    <property type="evidence" value="ECO:0007669"/>
    <property type="project" value="TreeGrafter"/>
</dbReference>
<name>A0A9D1H6Z1_9FIRM</name>
<protein>
    <recommendedName>
        <fullName evidence="6">Tagatose-6-phosphate kinase</fullName>
        <ecNumber evidence="6">2.7.1.144</ecNumber>
    </recommendedName>
</protein>
<reference evidence="8" key="2">
    <citation type="journal article" date="2021" name="PeerJ">
        <title>Extensive microbial diversity within the chicken gut microbiome revealed by metagenomics and culture.</title>
        <authorList>
            <person name="Gilroy R."/>
            <person name="Ravi A."/>
            <person name="Getino M."/>
            <person name="Pursley I."/>
            <person name="Horton D.L."/>
            <person name="Alikhan N.F."/>
            <person name="Baker D."/>
            <person name="Gharbi K."/>
            <person name="Hall N."/>
            <person name="Watson M."/>
            <person name="Adriaenssens E.M."/>
            <person name="Foster-Nyarko E."/>
            <person name="Jarju S."/>
            <person name="Secka A."/>
            <person name="Antonio M."/>
            <person name="Oren A."/>
            <person name="Chaudhuri R.R."/>
            <person name="La Ragione R."/>
            <person name="Hildebrand F."/>
            <person name="Pallen M.J."/>
        </authorList>
    </citation>
    <scope>NUCLEOTIDE SEQUENCE</scope>
    <source>
        <strain evidence="8">ChiBcec7-5410</strain>
    </source>
</reference>
<comment type="pathway">
    <text evidence="6">Carbohydrate metabolism; D-tagatose 6-phosphate degradation; D-glyceraldehyde 3-phosphate and glycerone phosphate from D-tagatose 6-phosphate: step 1/2.</text>
</comment>
<comment type="similarity">
    <text evidence="1">Belongs to the carbohydrate kinase pfkB family.</text>
</comment>
<evidence type="ECO:0000256" key="5">
    <source>
        <dbReference type="ARBA" id="ARBA00022840"/>
    </source>
</evidence>